<evidence type="ECO:0000256" key="3">
    <source>
        <dbReference type="ARBA" id="ARBA00022448"/>
    </source>
</evidence>
<evidence type="ECO:0000313" key="11">
    <source>
        <dbReference type="Proteomes" id="UP000298787"/>
    </source>
</evidence>
<dbReference type="GO" id="GO:0015075">
    <property type="term" value="F:monoatomic ion transmembrane transporter activity"/>
    <property type="evidence" value="ECO:0007669"/>
    <property type="project" value="InterPro"/>
</dbReference>
<proteinExistence type="inferred from homology"/>
<protein>
    <submittedName>
        <fullName evidence="10">Sideroflexin-4</fullName>
    </submittedName>
</protein>
<dbReference type="PANTHER" id="PTHR11153:SF3">
    <property type="entry name" value="SIDEROFLEXIN-4"/>
    <property type="match status" value="1"/>
</dbReference>
<comment type="similarity">
    <text evidence="2">Belongs to the sideroflexin family.</text>
</comment>
<accession>A0A4U5VEK0</accession>
<evidence type="ECO:0000256" key="6">
    <source>
        <dbReference type="ARBA" id="ARBA00022989"/>
    </source>
</evidence>
<keyword evidence="7" id="KW-0496">Mitochondrion</keyword>
<evidence type="ECO:0000256" key="9">
    <source>
        <dbReference type="SAM" id="Phobius"/>
    </source>
</evidence>
<feature type="transmembrane region" description="Helical" evidence="9">
    <location>
        <begin position="24"/>
        <end position="46"/>
    </location>
</feature>
<keyword evidence="3" id="KW-0813">Transport</keyword>
<keyword evidence="5" id="KW-0029">Amino-acid transport</keyword>
<keyword evidence="6 9" id="KW-1133">Transmembrane helix</keyword>
<comment type="subcellular location">
    <subcellularLocation>
        <location evidence="1">Mitochondrion membrane</location>
        <topology evidence="1">Multi-pass membrane protein</topology>
    </subcellularLocation>
</comment>
<evidence type="ECO:0000256" key="2">
    <source>
        <dbReference type="ARBA" id="ARBA00005974"/>
    </source>
</evidence>
<evidence type="ECO:0000256" key="8">
    <source>
        <dbReference type="ARBA" id="ARBA00023136"/>
    </source>
</evidence>
<dbReference type="GO" id="GO:0006865">
    <property type="term" value="P:amino acid transport"/>
    <property type="evidence" value="ECO:0007669"/>
    <property type="project" value="UniProtKB-KW"/>
</dbReference>
<gene>
    <name evidence="10" type="ORF">D9C73_020037</name>
</gene>
<evidence type="ECO:0000256" key="1">
    <source>
        <dbReference type="ARBA" id="ARBA00004225"/>
    </source>
</evidence>
<dbReference type="AlphaFoldDB" id="A0A4U5VEK0"/>
<dbReference type="Pfam" id="PF03820">
    <property type="entry name" value="SFXNs"/>
    <property type="match status" value="1"/>
</dbReference>
<dbReference type="STRING" id="240159.A0A4U5VEK0"/>
<organism evidence="10 11">
    <name type="scientific">Collichthys lucidus</name>
    <name type="common">Big head croaker</name>
    <name type="synonym">Sciaena lucida</name>
    <dbReference type="NCBI Taxonomy" id="240159"/>
    <lineage>
        <taxon>Eukaryota</taxon>
        <taxon>Metazoa</taxon>
        <taxon>Chordata</taxon>
        <taxon>Craniata</taxon>
        <taxon>Vertebrata</taxon>
        <taxon>Euteleostomi</taxon>
        <taxon>Actinopterygii</taxon>
        <taxon>Neopterygii</taxon>
        <taxon>Teleostei</taxon>
        <taxon>Neoteleostei</taxon>
        <taxon>Acanthomorphata</taxon>
        <taxon>Eupercaria</taxon>
        <taxon>Sciaenidae</taxon>
        <taxon>Collichthys</taxon>
    </lineage>
</organism>
<dbReference type="Proteomes" id="UP000298787">
    <property type="component" value="Chromosome 17"/>
</dbReference>
<dbReference type="InterPro" id="IPR004686">
    <property type="entry name" value="Mtc"/>
</dbReference>
<evidence type="ECO:0000256" key="5">
    <source>
        <dbReference type="ARBA" id="ARBA00022970"/>
    </source>
</evidence>
<dbReference type="EMBL" id="CM014094">
    <property type="protein sequence ID" value="TKS85305.1"/>
    <property type="molecule type" value="Genomic_DNA"/>
</dbReference>
<evidence type="ECO:0000313" key="10">
    <source>
        <dbReference type="EMBL" id="TKS85305.1"/>
    </source>
</evidence>
<dbReference type="GO" id="GO:0005743">
    <property type="term" value="C:mitochondrial inner membrane"/>
    <property type="evidence" value="ECO:0007669"/>
    <property type="project" value="TreeGrafter"/>
</dbReference>
<sequence>MPSSAQVQYIAFQPIGCRRLQIPYVALGVWFIAQKAIVVEMLLYFFPPCQSFLSRLQIWVNLLDPTSLLSSDAEIQKAHARLGSVEKLNEKALPQIFIKRLGVRSAPIQTFFRSILPIPLSAALALFNVFTVRSEESETGIQVFDSSGNPVGLSKAAAEKAVKETALSRAALFGTTAAVPNLLVLLLQRSVTFKCSSVYMDKINSTLIRDLPLQKKTFPEERSAGRSSPSHKCCACSGLDDPRLVQSLSTTRNNKEGKCGGGAAGCSGGWAVILPQRTLMKLLTRSRYKNQPISNIAITEWRHSQCLLHAAGNVRCI</sequence>
<dbReference type="GO" id="GO:1990542">
    <property type="term" value="P:mitochondrial transmembrane transport"/>
    <property type="evidence" value="ECO:0007669"/>
    <property type="project" value="TreeGrafter"/>
</dbReference>
<keyword evidence="11" id="KW-1185">Reference proteome</keyword>
<evidence type="ECO:0000256" key="4">
    <source>
        <dbReference type="ARBA" id="ARBA00022692"/>
    </source>
</evidence>
<keyword evidence="8 9" id="KW-0472">Membrane</keyword>
<keyword evidence="4 9" id="KW-0812">Transmembrane</keyword>
<name>A0A4U5VEK0_COLLU</name>
<dbReference type="PANTHER" id="PTHR11153">
    <property type="entry name" value="SIDEROFLEXIN"/>
    <property type="match status" value="1"/>
</dbReference>
<evidence type="ECO:0000256" key="7">
    <source>
        <dbReference type="ARBA" id="ARBA00023128"/>
    </source>
</evidence>
<reference evidence="10 11" key="1">
    <citation type="submission" date="2019-01" db="EMBL/GenBank/DDBJ databases">
        <title>Genome Assembly of Collichthys lucidus.</title>
        <authorList>
            <person name="Cai M."/>
            <person name="Xiao S."/>
        </authorList>
    </citation>
    <scope>NUCLEOTIDE SEQUENCE [LARGE SCALE GENOMIC DNA]</scope>
    <source>
        <strain evidence="10">JT15FE1705JMU</strain>
        <tissue evidence="10">Muscle</tissue>
    </source>
</reference>